<dbReference type="Pfam" id="PF03795">
    <property type="entry name" value="YCII"/>
    <property type="match status" value="1"/>
</dbReference>
<comment type="caution">
    <text evidence="3">The sequence shown here is derived from an EMBL/GenBank/DDBJ whole genome shotgun (WGS) entry which is preliminary data.</text>
</comment>
<dbReference type="InterPro" id="IPR011008">
    <property type="entry name" value="Dimeric_a/b-barrel"/>
</dbReference>
<dbReference type="PANTHER" id="PTHR37828:SF1">
    <property type="entry name" value="YCII-RELATED DOMAIN-CONTAINING PROTEIN"/>
    <property type="match status" value="1"/>
</dbReference>
<feature type="domain" description="YCII-related" evidence="2">
    <location>
        <begin position="1"/>
        <end position="82"/>
    </location>
</feature>
<dbReference type="SUPFAM" id="SSF54909">
    <property type="entry name" value="Dimeric alpha+beta barrel"/>
    <property type="match status" value="1"/>
</dbReference>
<dbReference type="RefSeq" id="WP_208254310.1">
    <property type="nucleotide sequence ID" value="NZ_JAGEOJ010000002.1"/>
</dbReference>
<evidence type="ECO:0000259" key="2">
    <source>
        <dbReference type="Pfam" id="PF03795"/>
    </source>
</evidence>
<keyword evidence="4" id="KW-1185">Reference proteome</keyword>
<evidence type="ECO:0000313" key="4">
    <source>
        <dbReference type="Proteomes" id="UP000669179"/>
    </source>
</evidence>
<dbReference type="Gene3D" id="3.30.70.1060">
    <property type="entry name" value="Dimeric alpha+beta barrel"/>
    <property type="match status" value="1"/>
</dbReference>
<reference evidence="3" key="1">
    <citation type="submission" date="2021-03" db="EMBL/GenBank/DDBJ databases">
        <authorList>
            <person name="Kanchanasin P."/>
            <person name="Saeng-In P."/>
            <person name="Phongsopitanun W."/>
            <person name="Yuki M."/>
            <person name="Kudo T."/>
            <person name="Ohkuma M."/>
            <person name="Tanasupawat S."/>
        </authorList>
    </citation>
    <scope>NUCLEOTIDE SEQUENCE</scope>
    <source>
        <strain evidence="3">GKU 128</strain>
    </source>
</reference>
<protein>
    <recommendedName>
        <fullName evidence="2">YCII-related domain-containing protein</fullName>
    </recommendedName>
</protein>
<dbReference type="InterPro" id="IPR005545">
    <property type="entry name" value="YCII"/>
</dbReference>
<dbReference type="EMBL" id="JAGEOJ010000002">
    <property type="protein sequence ID" value="MBO2446730.1"/>
    <property type="molecule type" value="Genomic_DNA"/>
</dbReference>
<dbReference type="PANTHER" id="PTHR37828">
    <property type="entry name" value="GSR2449 PROTEIN"/>
    <property type="match status" value="1"/>
</dbReference>
<proteinExistence type="inferred from homology"/>
<comment type="similarity">
    <text evidence="1">Belongs to the YciI family.</text>
</comment>
<dbReference type="Proteomes" id="UP000669179">
    <property type="component" value="Unassembled WGS sequence"/>
</dbReference>
<name>A0A939P798_9ACTN</name>
<evidence type="ECO:0000256" key="1">
    <source>
        <dbReference type="ARBA" id="ARBA00007689"/>
    </source>
</evidence>
<dbReference type="AlphaFoldDB" id="A0A939P798"/>
<organism evidence="3 4">
    <name type="scientific">Actinomadura barringtoniae</name>
    <dbReference type="NCBI Taxonomy" id="1427535"/>
    <lineage>
        <taxon>Bacteria</taxon>
        <taxon>Bacillati</taxon>
        <taxon>Actinomycetota</taxon>
        <taxon>Actinomycetes</taxon>
        <taxon>Streptosporangiales</taxon>
        <taxon>Thermomonosporaceae</taxon>
        <taxon>Actinomadura</taxon>
    </lineage>
</organism>
<gene>
    <name evidence="3" type="ORF">J4573_06485</name>
</gene>
<evidence type="ECO:0000313" key="3">
    <source>
        <dbReference type="EMBL" id="MBO2446730.1"/>
    </source>
</evidence>
<sequence length="95" mass="10386">MFLLLLTYNAPVEKIDEVLDQHVAWLDEHYAAGIFLASGRRVPRTGGVILATGVDRDGLEAIAATDPFWREGLASFEIVEFTATKAAPELTALIE</sequence>
<accession>A0A939P798</accession>